<feature type="compositionally biased region" description="Basic and acidic residues" evidence="1">
    <location>
        <begin position="21"/>
        <end position="35"/>
    </location>
</feature>
<proteinExistence type="predicted"/>
<dbReference type="RefSeq" id="XP_016585141.1">
    <property type="nucleotide sequence ID" value="XM_016730229.1"/>
</dbReference>
<name>A0A0F2M150_SPOSC</name>
<organism evidence="2 3">
    <name type="scientific">Sporothrix schenckii 1099-18</name>
    <dbReference type="NCBI Taxonomy" id="1397361"/>
    <lineage>
        <taxon>Eukaryota</taxon>
        <taxon>Fungi</taxon>
        <taxon>Dikarya</taxon>
        <taxon>Ascomycota</taxon>
        <taxon>Pezizomycotina</taxon>
        <taxon>Sordariomycetes</taxon>
        <taxon>Sordariomycetidae</taxon>
        <taxon>Ophiostomatales</taxon>
        <taxon>Ophiostomataceae</taxon>
        <taxon>Sporothrix</taxon>
    </lineage>
</organism>
<feature type="compositionally biased region" description="Low complexity" evidence="1">
    <location>
        <begin position="164"/>
        <end position="202"/>
    </location>
</feature>
<reference evidence="2 3" key="1">
    <citation type="journal article" date="2014" name="BMC Genomics">
        <title>Comparative genomics of the major fungal agents of human and animal Sporotrichosis: Sporothrix schenckii and Sporothrix brasiliensis.</title>
        <authorList>
            <person name="Teixeira M.M."/>
            <person name="de Almeida L.G."/>
            <person name="Kubitschek-Barreira P."/>
            <person name="Alves F.L."/>
            <person name="Kioshima E.S."/>
            <person name="Abadio A.K."/>
            <person name="Fernandes L."/>
            <person name="Derengowski L.S."/>
            <person name="Ferreira K.S."/>
            <person name="Souza R.C."/>
            <person name="Ruiz J.C."/>
            <person name="de Andrade N.C."/>
            <person name="Paes H.C."/>
            <person name="Nicola A.M."/>
            <person name="Albuquerque P."/>
            <person name="Gerber A.L."/>
            <person name="Martins V.P."/>
            <person name="Peconick L.D."/>
            <person name="Neto A.V."/>
            <person name="Chaucanez C.B."/>
            <person name="Silva P.A."/>
            <person name="Cunha O.L."/>
            <person name="de Oliveira F.F."/>
            <person name="dos Santos T.C."/>
            <person name="Barros A.L."/>
            <person name="Soares M.A."/>
            <person name="de Oliveira L.M."/>
            <person name="Marini M.M."/>
            <person name="Villalobos-Duno H."/>
            <person name="Cunha M.M."/>
            <person name="de Hoog S."/>
            <person name="da Silveira J.F."/>
            <person name="Henrissat B."/>
            <person name="Nino-Vega G.A."/>
            <person name="Cisalpino P.S."/>
            <person name="Mora-Montes H.M."/>
            <person name="Almeida S.R."/>
            <person name="Stajich J.E."/>
            <person name="Lopes-Bezerra L.M."/>
            <person name="Vasconcelos A.T."/>
            <person name="Felipe M.S."/>
        </authorList>
    </citation>
    <scope>NUCLEOTIDE SEQUENCE [LARGE SCALE GENOMIC DNA]</scope>
    <source>
        <strain evidence="2 3">1099-18</strain>
    </source>
</reference>
<dbReference type="AlphaFoldDB" id="A0A0F2M150"/>
<reference evidence="2 3" key="2">
    <citation type="journal article" date="2015" name="Eukaryot. Cell">
        <title>Asexual propagation of a virulent clone complex in a human and feline outbreak of sporotrichosis.</title>
        <authorList>
            <person name="Teixeira Mde M."/>
            <person name="Rodrigues A.M."/>
            <person name="Tsui C.K."/>
            <person name="de Almeida L.G."/>
            <person name="Van Diepeningen A.D."/>
            <person name="van den Ende B.G."/>
            <person name="Fernandes G.F."/>
            <person name="Kano R."/>
            <person name="Hamelin R.C."/>
            <person name="Lopes-Bezerra L.M."/>
            <person name="Vasconcelos A.T."/>
            <person name="de Hoog S."/>
            <person name="de Camargo Z.P."/>
            <person name="Felipe M.S."/>
        </authorList>
    </citation>
    <scope>NUCLEOTIDE SEQUENCE [LARGE SCALE GENOMIC DNA]</scope>
    <source>
        <strain evidence="2 3">1099-18</strain>
    </source>
</reference>
<feature type="region of interest" description="Disordered" evidence="1">
    <location>
        <begin position="102"/>
        <end position="132"/>
    </location>
</feature>
<dbReference type="KEGG" id="ssck:SPSK_03391"/>
<dbReference type="VEuPathDB" id="FungiDB:SPSK_03391"/>
<feature type="compositionally biased region" description="Low complexity" evidence="1">
    <location>
        <begin position="243"/>
        <end position="259"/>
    </location>
</feature>
<dbReference type="Proteomes" id="UP000033710">
    <property type="component" value="Unassembled WGS sequence"/>
</dbReference>
<protein>
    <submittedName>
        <fullName evidence="2">Uncharacterized protein</fullName>
    </submittedName>
</protein>
<comment type="caution">
    <text evidence="2">The sequence shown here is derived from an EMBL/GenBank/DDBJ whole genome shotgun (WGS) entry which is preliminary data.</text>
</comment>
<evidence type="ECO:0000313" key="2">
    <source>
        <dbReference type="EMBL" id="KJR82465.1"/>
    </source>
</evidence>
<gene>
    <name evidence="2" type="ORF">SPSK_03391</name>
</gene>
<accession>A0A0F2M150</accession>
<feature type="region of interest" description="Disordered" evidence="1">
    <location>
        <begin position="75"/>
        <end position="94"/>
    </location>
</feature>
<dbReference type="GeneID" id="27665506"/>
<evidence type="ECO:0000256" key="1">
    <source>
        <dbReference type="SAM" id="MobiDB-lite"/>
    </source>
</evidence>
<feature type="region of interest" description="Disordered" evidence="1">
    <location>
        <begin position="156"/>
        <end position="267"/>
    </location>
</feature>
<dbReference type="OrthoDB" id="10611151at2759"/>
<evidence type="ECO:0000313" key="3">
    <source>
        <dbReference type="Proteomes" id="UP000033710"/>
    </source>
</evidence>
<feature type="compositionally biased region" description="Polar residues" evidence="1">
    <location>
        <begin position="114"/>
        <end position="130"/>
    </location>
</feature>
<feature type="region of interest" description="Disordered" evidence="1">
    <location>
        <begin position="10"/>
        <end position="38"/>
    </location>
</feature>
<dbReference type="EMBL" id="AXCR01000010">
    <property type="protein sequence ID" value="KJR82465.1"/>
    <property type="molecule type" value="Genomic_DNA"/>
</dbReference>
<sequence length="387" mass="41607">MSFFSIVKKARQAKEQSVSKPSEKQLGKQKDELAKPRYVHVPTHAAADALMGAPAGWMRDDAERIRENNIKRNAKLAGQLLRPPRPASSSIMSPLHVDVHADSSSKKYGRRLGNASSRASLRSSHTTPGTSAAFSQLSLSSLDAELVRARMSHLEASRNGPYHSQSAHTSSVSQAVSSESSTSRSSPSSSPSTSPSTYSAASFGPQKSSTNKDGNLGYYGETCGEHGPSSMESIEMRVFPSGTTKSKSTRNCNSNSSTSIMPSQYDLPSTGIQERRRQLNPYGQHVRIGEPSIPHIQHPVGHSRLSTERTLVPTTIGSPRPSPAHTFIDSCSTLSLVMAETAASKNPLSKSDNREAQLASAAEERVYSTTTCQLEEPLTACLQPVSI</sequence>